<organism evidence="1 2">
    <name type="scientific">Candidatus Competibacter denitrificans Run_A_D11</name>
    <dbReference type="NCBI Taxonomy" id="1400863"/>
    <lineage>
        <taxon>Bacteria</taxon>
        <taxon>Pseudomonadati</taxon>
        <taxon>Pseudomonadota</taxon>
        <taxon>Gammaproteobacteria</taxon>
        <taxon>Candidatus Competibacteraceae</taxon>
        <taxon>Candidatus Competibacter</taxon>
    </lineage>
</organism>
<dbReference type="RefSeq" id="WP_048676630.1">
    <property type="nucleotide sequence ID" value="NZ_CBTJ020000111.1"/>
</dbReference>
<gene>
    <name evidence="1" type="ORF">BN873_980014</name>
</gene>
<dbReference type="Proteomes" id="UP000035760">
    <property type="component" value="Unassembled WGS sequence"/>
</dbReference>
<accession>W6MED3</accession>
<dbReference type="AlphaFoldDB" id="W6MED3"/>
<reference evidence="1" key="1">
    <citation type="submission" date="2013-07" db="EMBL/GenBank/DDBJ databases">
        <authorList>
            <person name="McIlroy S."/>
        </authorList>
    </citation>
    <scope>NUCLEOTIDE SEQUENCE [LARGE SCALE GENOMIC DNA]</scope>
    <source>
        <strain evidence="1">Run_A_D11</strain>
    </source>
</reference>
<protein>
    <submittedName>
        <fullName evidence="1">Uncharacterized protein</fullName>
    </submittedName>
</protein>
<evidence type="ECO:0000313" key="2">
    <source>
        <dbReference type="Proteomes" id="UP000035760"/>
    </source>
</evidence>
<proteinExistence type="predicted"/>
<comment type="caution">
    <text evidence="1">The sequence shown here is derived from an EMBL/GenBank/DDBJ whole genome shotgun (WGS) entry which is preliminary data.</text>
</comment>
<dbReference type="EMBL" id="CBTJ020000111">
    <property type="protein sequence ID" value="CDI04413.1"/>
    <property type="molecule type" value="Genomic_DNA"/>
</dbReference>
<sequence length="160" mass="17596">MSGYKPSDIPVKTTFGAAQNNAAKTNIPPNLYQLLIMINGVRSVNDLLRLGIREVDIDSFDMLYQLKLIEAPKNATVQNLPPTHPSSTTSKKGLAEVRFAVLDILLDISEKDFGVRPWIEKIEQVDSLARLASEVDAFCASAFGRKYPNVHDALRRAAAG</sequence>
<keyword evidence="2" id="KW-1185">Reference proteome</keyword>
<reference evidence="1" key="2">
    <citation type="submission" date="2014-03" db="EMBL/GenBank/DDBJ databases">
        <title>Candidatus Competibacter-lineage genomes retrieved from metagenomes reveal functional metabolic diversity.</title>
        <authorList>
            <person name="McIlroy S.J."/>
            <person name="Albertsen M."/>
            <person name="Andresen E.K."/>
            <person name="Saunders A.M."/>
            <person name="Kristiansen R."/>
            <person name="Stokholm-Bjerregaard M."/>
            <person name="Nielsen K.L."/>
            <person name="Nielsen P.H."/>
        </authorList>
    </citation>
    <scope>NUCLEOTIDE SEQUENCE</scope>
    <source>
        <strain evidence="1">Run_A_D11</strain>
    </source>
</reference>
<name>W6MED3_9GAMM</name>
<evidence type="ECO:0000313" key="1">
    <source>
        <dbReference type="EMBL" id="CDI04413.1"/>
    </source>
</evidence>